<sequence>MQLAPPASRVVRQWSGIPASSLLLRRRTWTALAAATWPVSPCTSRRYLSQQGTQWLNKVRYGADNAPMMGSWDSAYGDDAMDTRKLYCKALVHASGGSRLARDWIAGYSALTSPDPSLIYTALQHDATEADVQELREHILGCLLAQESPRRGGCSGGSRENEVRAKFDMNEESEKEVVVPGAGDAAPEPAVAPNCGGQCNMHEGDDEDGASEATSPPITSESIRDAEHCLLQRSREVRCFMYDAMTASLFHSNNELRAVEAARRHTFSIGSNLFGLSFDELTALWRLVEAELLLKKEKVKVLGQPWGE</sequence>
<dbReference type="VEuPathDB" id="TriTrypDB:LPMP_140300"/>
<dbReference type="eggNOG" id="ENOG502S8KE">
    <property type="taxonomic scope" value="Eukaryota"/>
</dbReference>
<dbReference type="GeneID" id="22573297"/>
<dbReference type="EMBL" id="CP009383">
    <property type="protein sequence ID" value="AIN96611.1"/>
    <property type="molecule type" value="Genomic_DNA"/>
</dbReference>
<protein>
    <submittedName>
        <fullName evidence="1">Uncharacterized protein</fullName>
    </submittedName>
</protein>
<gene>
    <name evidence="1" type="ORF">LPMP_140300</name>
</gene>
<evidence type="ECO:0000313" key="2">
    <source>
        <dbReference type="Proteomes" id="UP000063063"/>
    </source>
</evidence>
<accession>A0A088S532</accession>
<dbReference type="OrthoDB" id="278326at2759"/>
<dbReference type="VEuPathDB" id="TriTrypDB:LPAL13_140008000"/>
<reference evidence="1 2" key="1">
    <citation type="journal article" date="2015" name="Sci. Rep.">
        <title>The genome of Leishmania panamensis: insights into genomics of the L. (Viannia) subgenus.</title>
        <authorList>
            <person name="Llanes A."/>
            <person name="Restrepo C.M."/>
            <person name="Vecchio G.D."/>
            <person name="Anguizola F.J."/>
            <person name="Lleonart R."/>
        </authorList>
    </citation>
    <scope>NUCLEOTIDE SEQUENCE [LARGE SCALE GENOMIC DNA]</scope>
    <source>
        <strain evidence="1 2">MHOM/PA/94/PSC-1</strain>
    </source>
</reference>
<name>A0A088S532_LEIPA</name>
<dbReference type="KEGG" id="lpan:LPMP_140300"/>
<dbReference type="Proteomes" id="UP000063063">
    <property type="component" value="Chromosome 14"/>
</dbReference>
<proteinExistence type="predicted"/>
<keyword evidence="2" id="KW-1185">Reference proteome</keyword>
<dbReference type="AlphaFoldDB" id="A0A088S532"/>
<evidence type="ECO:0000313" key="1">
    <source>
        <dbReference type="EMBL" id="AIN96611.1"/>
    </source>
</evidence>
<organism evidence="1 2">
    <name type="scientific">Leishmania panamensis</name>
    <dbReference type="NCBI Taxonomy" id="5679"/>
    <lineage>
        <taxon>Eukaryota</taxon>
        <taxon>Discoba</taxon>
        <taxon>Euglenozoa</taxon>
        <taxon>Kinetoplastea</taxon>
        <taxon>Metakinetoplastina</taxon>
        <taxon>Trypanosomatida</taxon>
        <taxon>Trypanosomatidae</taxon>
        <taxon>Leishmaniinae</taxon>
        <taxon>Leishmania</taxon>
        <taxon>Leishmania guyanensis species complex</taxon>
    </lineage>
</organism>
<dbReference type="RefSeq" id="XP_010697264.1">
    <property type="nucleotide sequence ID" value="XM_010698962.1"/>
</dbReference>